<reference evidence="3 4" key="1">
    <citation type="submission" date="2016-09" db="EMBL/GenBank/DDBJ databases">
        <title>Complete Genome Sequence of Streptomyces 5a phage BRock.</title>
        <authorList>
            <person name="Crossman A."/>
            <person name="Baron S."/>
            <person name="Jamdagni P."/>
            <person name="Khatri P."/>
            <person name="Sharma D."/>
            <person name="Pandey M."/>
            <person name="Goyal S."/>
            <person name="Kumar S."/>
            <person name="Phogat A."/>
            <person name="Chawla G."/>
            <person name="Pasricha M."/>
            <person name="Gupta K."/>
            <person name="Bazzad D."/>
            <person name="Aggarwal V."/>
            <person name="Poughat A."/>
            <person name="Singh K."/>
            <person name="Rana P."/>
            <person name="Gautam R."/>
            <person name="Sharma V."/>
            <person name="Tyagi D."/>
            <person name="Shahi A."/>
            <person name="Jangra N."/>
            <person name="Malik M."/>
            <person name="Sidhu P.K."/>
            <person name="Malik S."/>
            <person name="Ghalyan Y."/>
            <person name="Sharma S.S."/>
            <person name="Malik A."/>
            <person name="Chuttani R."/>
            <person name="Bamal N."/>
            <person name="Bhadula D."/>
            <person name="Batra A."/>
            <person name="Temple L."/>
            <person name="Nehra K."/>
        </authorList>
    </citation>
    <scope>NUCLEOTIDE SEQUENCE [LARGE SCALE GENOMIC DNA]</scope>
</reference>
<dbReference type="InterPro" id="IPR056098">
    <property type="entry name" value="Acb2/Tad1_hairpin"/>
</dbReference>
<dbReference type="Proteomes" id="UP000224898">
    <property type="component" value="Segment"/>
</dbReference>
<proteinExistence type="predicted"/>
<evidence type="ECO:0000313" key="4">
    <source>
        <dbReference type="Proteomes" id="UP000224898"/>
    </source>
</evidence>
<evidence type="ECO:0000256" key="1">
    <source>
        <dbReference type="ARBA" id="ARBA00022741"/>
    </source>
</evidence>
<keyword evidence="1" id="KW-0547">Nucleotide-binding</keyword>
<keyword evidence="4" id="KW-1185">Reference proteome</keyword>
<sequence>MDIQDIKNRGTFHPVKPGQPELYEENRKRALEYALWINEVAPDSREKSLAIGALLDDVVFQTNAAIARHS</sequence>
<dbReference type="RefSeq" id="YP_009831879.1">
    <property type="nucleotide sequence ID" value="NC_048650.1"/>
</dbReference>
<dbReference type="GeneID" id="55601568"/>
<name>A0A1J0GW61_9CAUD</name>
<evidence type="ECO:0000259" key="2">
    <source>
        <dbReference type="Pfam" id="PF24729"/>
    </source>
</evidence>
<dbReference type="GO" id="GO:0000166">
    <property type="term" value="F:nucleotide binding"/>
    <property type="evidence" value="ECO:0007669"/>
    <property type="project" value="UniProtKB-KW"/>
</dbReference>
<organism evidence="3 4">
    <name type="scientific">Streptomyces phage BRock</name>
    <dbReference type="NCBI Taxonomy" id="1913591"/>
    <lineage>
        <taxon>Viruses</taxon>
        <taxon>Duplodnaviria</taxon>
        <taxon>Heunggongvirae</taxon>
        <taxon>Uroviricota</taxon>
        <taxon>Caudoviricetes</taxon>
        <taxon>Borockvirus</taxon>
        <taxon>Borockvirus brock</taxon>
    </lineage>
</organism>
<dbReference type="Pfam" id="PF24729">
    <property type="entry name" value="Acb2_Tad1_hairpin"/>
    <property type="match status" value="1"/>
</dbReference>
<protein>
    <recommendedName>
        <fullName evidence="2">Acb2/Tad1 hairpin domain-containing protein</fullName>
    </recommendedName>
</protein>
<dbReference type="KEGG" id="vg:55601568"/>
<evidence type="ECO:0000313" key="3">
    <source>
        <dbReference type="EMBL" id="APC46416.1"/>
    </source>
</evidence>
<feature type="domain" description="Acb2/Tad1 hairpin" evidence="2">
    <location>
        <begin position="4"/>
        <end position="67"/>
    </location>
</feature>
<dbReference type="EMBL" id="KX925554">
    <property type="protein sequence ID" value="APC46416.1"/>
    <property type="molecule type" value="Genomic_DNA"/>
</dbReference>
<accession>A0A1J0GW61</accession>